<comment type="caution">
    <text evidence="1">The sequence shown here is derived from an EMBL/GenBank/DDBJ whole genome shotgun (WGS) entry which is preliminary data.</text>
</comment>
<dbReference type="InterPro" id="IPR029052">
    <property type="entry name" value="Metallo-depent_PP-like"/>
</dbReference>
<dbReference type="EMBL" id="DVKI01000104">
    <property type="protein sequence ID" value="HIT17389.1"/>
    <property type="molecule type" value="Genomic_DNA"/>
</dbReference>
<evidence type="ECO:0000313" key="1">
    <source>
        <dbReference type="EMBL" id="HIT17389.1"/>
    </source>
</evidence>
<reference evidence="1" key="1">
    <citation type="submission" date="2020-10" db="EMBL/GenBank/DDBJ databases">
        <authorList>
            <person name="Gilroy R."/>
        </authorList>
    </citation>
    <scope>NUCLEOTIDE SEQUENCE</scope>
    <source>
        <strain evidence="1">14508</strain>
    </source>
</reference>
<dbReference type="PANTHER" id="PTHR43143:SF5">
    <property type="entry name" value="SECRETED PROTEIN"/>
    <property type="match status" value="1"/>
</dbReference>
<sequence length="870" mass="99254">MVKPKYFLYFTFASTMILTGCKKESEQPFVNDKNYTVSIESIDYAKGTLELIASAKNGPDQPITLKVGNQFIEEDGIDAPKAIIRYEAIGINSDNSNNAADYLYLNQQKLGKIPSNGEKGVTIEENQLINGQNSMMVTIGRYWSTTEYNESLNHGNKWQSCDDFQLRDFHIVLPNQKKLYPTTIRRYYPIQVGIPANLNNTQIVDSPYDPNELFWIGDGWGSYDTYYGHEDPRFNIPFKVEFFFDYQKETYYQFKVDTTLLEDGYYDFQLFEGDRQVYFKKVGIDNTKPTIESSLKPLSIINTDIEKLSTTVRDSLSGVSKQYVQIDGISQTSNGPFPRNLSQGKHTLVIYAKDRAGNEIYQFSEFYASEVGQFKNYKTSADFSQFTSDEPFSLIQYQANPVSISFNQGVKDKTKEALTLPTTTTLKEGIPYHSIHFSAKEGDHLFVRYVGGTAPYERFAIQAKNQTTQQWDTLTFGYGTETKMFELEATPYINQGEVELFIVPDYVSNGSDTMLWVTDTQHYTKFDDLNEMLYKMMEYCAEQYTTGNAGYMIHTGDLVDDNAAGDNPSQAQIDLVTKQWKIADRAHQIVEEVGLPNGVVTGNHDTGSSLQTLDYRFFSAYFGQDRFNNQPWYGGSLNNNASHYDLITIADKDFMIVYLGYGVEGDPDTIAWANEVIGHYPHRNVILATHDYLMYNGGNGITSTTSRYEEIFNQIVIPNENVLMVLCGHDNGAFRREVSIPQSDRKVWEILSDYQFVDSNPDKHVIGSVSGCSGDGYLRLMQFDDSGMSNITYTPYFDQYNPFGDDKDQFHIDLNYVENQRMITSEAIEVYTLTSPITYQDQQEYALTYHQKSVVVVYDENQNVNYHIVG</sequence>
<dbReference type="PROSITE" id="PS51257">
    <property type="entry name" value="PROKAR_LIPOPROTEIN"/>
    <property type="match status" value="1"/>
</dbReference>
<organism evidence="1 2">
    <name type="scientific">Candidatus Caccosoma faecigallinarum</name>
    <dbReference type="NCBI Taxonomy" id="2840720"/>
    <lineage>
        <taxon>Bacteria</taxon>
        <taxon>Bacillati</taxon>
        <taxon>Bacillota</taxon>
        <taxon>Bacillota incertae sedis</taxon>
        <taxon>Candidatus Caccosoma</taxon>
    </lineage>
</organism>
<name>A0A9D1G842_9FIRM</name>
<gene>
    <name evidence="1" type="ORF">IAD04_03280</name>
</gene>
<dbReference type="PANTHER" id="PTHR43143">
    <property type="entry name" value="METALLOPHOSPHOESTERASE, CALCINEURIN SUPERFAMILY"/>
    <property type="match status" value="1"/>
</dbReference>
<dbReference type="SUPFAM" id="SSF56300">
    <property type="entry name" value="Metallo-dependent phosphatases"/>
    <property type="match status" value="1"/>
</dbReference>
<dbReference type="InterPro" id="IPR051918">
    <property type="entry name" value="STPP_CPPED1"/>
</dbReference>
<dbReference type="Gene3D" id="3.60.21.10">
    <property type="match status" value="1"/>
</dbReference>
<accession>A0A9D1G842</accession>
<reference evidence="1" key="2">
    <citation type="journal article" date="2021" name="PeerJ">
        <title>Extensive microbial diversity within the chicken gut microbiome revealed by metagenomics and culture.</title>
        <authorList>
            <person name="Gilroy R."/>
            <person name="Ravi A."/>
            <person name="Getino M."/>
            <person name="Pursley I."/>
            <person name="Horton D.L."/>
            <person name="Alikhan N.F."/>
            <person name="Baker D."/>
            <person name="Gharbi K."/>
            <person name="Hall N."/>
            <person name="Watson M."/>
            <person name="Adriaenssens E.M."/>
            <person name="Foster-Nyarko E."/>
            <person name="Jarju S."/>
            <person name="Secka A."/>
            <person name="Antonio M."/>
            <person name="Oren A."/>
            <person name="Chaudhuri R.R."/>
            <person name="La Ragione R."/>
            <person name="Hildebrand F."/>
            <person name="Pallen M.J."/>
        </authorList>
    </citation>
    <scope>NUCLEOTIDE SEQUENCE</scope>
    <source>
        <strain evidence="1">14508</strain>
    </source>
</reference>
<dbReference type="Proteomes" id="UP000886893">
    <property type="component" value="Unassembled WGS sequence"/>
</dbReference>
<proteinExistence type="predicted"/>
<protein>
    <recommendedName>
        <fullName evidence="3">Calcineurin-like phosphoesterase domain-containing protein</fullName>
    </recommendedName>
</protein>
<evidence type="ECO:0008006" key="3">
    <source>
        <dbReference type="Google" id="ProtNLM"/>
    </source>
</evidence>
<dbReference type="AlphaFoldDB" id="A0A9D1G842"/>
<evidence type="ECO:0000313" key="2">
    <source>
        <dbReference type="Proteomes" id="UP000886893"/>
    </source>
</evidence>